<accession>A0A152A6B2</accession>
<reference evidence="2 3" key="1">
    <citation type="submission" date="2015-12" db="EMBL/GenBank/DDBJ databases">
        <title>Dictyostelia acquired genes for synthesis and detection of signals that induce cell-type specialization by lateral gene transfer from prokaryotes.</title>
        <authorList>
            <person name="Gloeckner G."/>
            <person name="Schaap P."/>
        </authorList>
    </citation>
    <scope>NUCLEOTIDE SEQUENCE [LARGE SCALE GENOMIC DNA]</scope>
    <source>
        <strain evidence="2 3">TK</strain>
    </source>
</reference>
<dbReference type="FunCoup" id="A0A152A6B2">
    <property type="interactions" value="2"/>
</dbReference>
<dbReference type="InParanoid" id="A0A152A6B2"/>
<proteinExistence type="predicted"/>
<name>A0A152A6B2_TIELA</name>
<dbReference type="OMA" id="WGFRSSP"/>
<dbReference type="OrthoDB" id="20441at2759"/>
<feature type="region of interest" description="Disordered" evidence="1">
    <location>
        <begin position="1"/>
        <end position="26"/>
    </location>
</feature>
<sequence length="292" mass="32971">MSCINNNISNTVISDQNTPTLNNNNSNDYQSLLEQIEKLEKRNQHLEKEVEFYKGELTFTRNKLSQSEELLLHLQWDDEDGKGLYLYQEEQKKKKSKTRVETEERQKIHRLASQVKLMENAIEERDDSIRTLSKELIDSKISYQNHLEALSNSGGIPPPKETKRSFTSFGFKQSPSMSTPKFKTTASQSPMTSEPRFYQSSGTTPNSSPQIGTPNFQTSASSSSFSSPMSASSSTSFSSPMSSTPSMMEMDYNKKKGVQKSKTTFFGTFKKSKKVSPPLNPNWANQSQTPAH</sequence>
<evidence type="ECO:0000313" key="2">
    <source>
        <dbReference type="EMBL" id="KYR01779.1"/>
    </source>
</evidence>
<organism evidence="2 3">
    <name type="scientific">Tieghemostelium lacteum</name>
    <name type="common">Slime mold</name>
    <name type="synonym">Dictyostelium lacteum</name>
    <dbReference type="NCBI Taxonomy" id="361077"/>
    <lineage>
        <taxon>Eukaryota</taxon>
        <taxon>Amoebozoa</taxon>
        <taxon>Evosea</taxon>
        <taxon>Eumycetozoa</taxon>
        <taxon>Dictyostelia</taxon>
        <taxon>Dictyosteliales</taxon>
        <taxon>Raperosteliaceae</taxon>
        <taxon>Tieghemostelium</taxon>
    </lineage>
</organism>
<evidence type="ECO:0000313" key="3">
    <source>
        <dbReference type="Proteomes" id="UP000076078"/>
    </source>
</evidence>
<feature type="compositionally biased region" description="Polar residues" evidence="1">
    <location>
        <begin position="165"/>
        <end position="217"/>
    </location>
</feature>
<evidence type="ECO:0000256" key="1">
    <source>
        <dbReference type="SAM" id="MobiDB-lite"/>
    </source>
</evidence>
<feature type="region of interest" description="Disordered" evidence="1">
    <location>
        <begin position="149"/>
        <end position="248"/>
    </location>
</feature>
<dbReference type="EMBL" id="LODT01000006">
    <property type="protein sequence ID" value="KYR01779.1"/>
    <property type="molecule type" value="Genomic_DNA"/>
</dbReference>
<feature type="region of interest" description="Disordered" evidence="1">
    <location>
        <begin position="269"/>
        <end position="292"/>
    </location>
</feature>
<protein>
    <submittedName>
        <fullName evidence="2">Uncharacterized protein</fullName>
    </submittedName>
</protein>
<keyword evidence="3" id="KW-1185">Reference proteome</keyword>
<feature type="compositionally biased region" description="Polar residues" evidence="1">
    <location>
        <begin position="282"/>
        <end position="292"/>
    </location>
</feature>
<gene>
    <name evidence="2" type="ORF">DLAC_01791</name>
</gene>
<dbReference type="Proteomes" id="UP000076078">
    <property type="component" value="Unassembled WGS sequence"/>
</dbReference>
<comment type="caution">
    <text evidence="2">The sequence shown here is derived from an EMBL/GenBank/DDBJ whole genome shotgun (WGS) entry which is preliminary data.</text>
</comment>
<feature type="compositionally biased region" description="Low complexity" evidence="1">
    <location>
        <begin position="218"/>
        <end position="247"/>
    </location>
</feature>
<feature type="compositionally biased region" description="Polar residues" evidence="1">
    <location>
        <begin position="1"/>
        <end position="21"/>
    </location>
</feature>
<dbReference type="AlphaFoldDB" id="A0A152A6B2"/>